<name>A0AAJ5MH37_9PSED</name>
<protein>
    <recommendedName>
        <fullName evidence="3">DUF3077 domain-containing protein</fullName>
    </recommendedName>
</protein>
<dbReference type="EMBL" id="CP083803">
    <property type="protein sequence ID" value="UXZ44118.1"/>
    <property type="molecule type" value="Genomic_DNA"/>
</dbReference>
<dbReference type="RefSeq" id="WP_263158496.1">
    <property type="nucleotide sequence ID" value="NZ_CP083803.1"/>
</dbReference>
<gene>
    <name evidence="1" type="ORF">K7K07_18850</name>
</gene>
<evidence type="ECO:0008006" key="3">
    <source>
        <dbReference type="Google" id="ProtNLM"/>
    </source>
</evidence>
<dbReference type="AlphaFoldDB" id="A0AAJ5MH37"/>
<proteinExistence type="predicted"/>
<evidence type="ECO:0000313" key="2">
    <source>
        <dbReference type="Proteomes" id="UP001209279"/>
    </source>
</evidence>
<organism evidence="1 2">
    <name type="scientific">Pseudomonas soli</name>
    <dbReference type="NCBI Taxonomy" id="1306993"/>
    <lineage>
        <taxon>Bacteria</taxon>
        <taxon>Pseudomonadati</taxon>
        <taxon>Pseudomonadota</taxon>
        <taxon>Gammaproteobacteria</taxon>
        <taxon>Pseudomonadales</taxon>
        <taxon>Pseudomonadaceae</taxon>
        <taxon>Pseudomonas</taxon>
    </lineage>
</organism>
<dbReference type="Proteomes" id="UP001209279">
    <property type="component" value="Chromosome"/>
</dbReference>
<reference evidence="1" key="1">
    <citation type="submission" date="2021-08" db="EMBL/GenBank/DDBJ databases">
        <authorList>
            <person name="Yaryura P.M."/>
            <person name="Bianco M.I."/>
            <person name="Morais C."/>
            <person name="Setubal J.C."/>
        </authorList>
    </citation>
    <scope>NUCLEOTIDE SEQUENCE</scope>
    <source>
        <strain evidence="1">AP1</strain>
    </source>
</reference>
<evidence type="ECO:0000313" key="1">
    <source>
        <dbReference type="EMBL" id="UXZ44118.1"/>
    </source>
</evidence>
<accession>A0AAJ5MH37</accession>
<sequence length="78" mass="8739">MLKIVPDPPLHDKYTTHTLEDLLVQISEYLVCALTVSQQTVLLHAKPPDQVLTLAAMHEIDSARTLVEVALSRVQSRH</sequence>